<evidence type="ECO:0000313" key="7">
    <source>
        <dbReference type="EMBL" id="MBT1703797.1"/>
    </source>
</evidence>
<evidence type="ECO:0000259" key="5">
    <source>
        <dbReference type="Pfam" id="PF04542"/>
    </source>
</evidence>
<evidence type="ECO:0000256" key="1">
    <source>
        <dbReference type="ARBA" id="ARBA00010641"/>
    </source>
</evidence>
<dbReference type="PANTHER" id="PTHR43133">
    <property type="entry name" value="RNA POLYMERASE ECF-TYPE SIGMA FACTO"/>
    <property type="match status" value="1"/>
</dbReference>
<protein>
    <submittedName>
        <fullName evidence="7">RNA polymerase sigma-70 factor</fullName>
    </submittedName>
</protein>
<dbReference type="InterPro" id="IPR013249">
    <property type="entry name" value="RNA_pol_sigma70_r4_t2"/>
</dbReference>
<evidence type="ECO:0000256" key="2">
    <source>
        <dbReference type="ARBA" id="ARBA00023015"/>
    </source>
</evidence>
<dbReference type="SUPFAM" id="SSF88659">
    <property type="entry name" value="Sigma3 and sigma4 domains of RNA polymerase sigma factors"/>
    <property type="match status" value="1"/>
</dbReference>
<dbReference type="Pfam" id="PF08281">
    <property type="entry name" value="Sigma70_r4_2"/>
    <property type="match status" value="1"/>
</dbReference>
<dbReference type="NCBIfam" id="TIGR02937">
    <property type="entry name" value="sigma70-ECF"/>
    <property type="match status" value="1"/>
</dbReference>
<dbReference type="EMBL" id="JAHESD010000020">
    <property type="protein sequence ID" value="MBT1703797.1"/>
    <property type="molecule type" value="Genomic_DNA"/>
</dbReference>
<dbReference type="InterPro" id="IPR036388">
    <property type="entry name" value="WH-like_DNA-bd_sf"/>
</dbReference>
<dbReference type="RefSeq" id="WP_254153759.1">
    <property type="nucleotide sequence ID" value="NZ_JAHESD010000020.1"/>
</dbReference>
<name>A0ABS5VQS3_9BACT</name>
<dbReference type="Gene3D" id="1.10.10.10">
    <property type="entry name" value="Winged helix-like DNA-binding domain superfamily/Winged helix DNA-binding domain"/>
    <property type="match status" value="1"/>
</dbReference>
<keyword evidence="8" id="KW-1185">Reference proteome</keyword>
<dbReference type="InterPro" id="IPR014327">
    <property type="entry name" value="RNA_pol_sigma70_bacteroid"/>
</dbReference>
<gene>
    <name evidence="7" type="ORF">KK060_10930</name>
</gene>
<evidence type="ECO:0000313" key="8">
    <source>
        <dbReference type="Proteomes" id="UP000772618"/>
    </source>
</evidence>
<feature type="domain" description="RNA polymerase sigma factor 70 region 4 type 2" evidence="6">
    <location>
        <begin position="120"/>
        <end position="172"/>
    </location>
</feature>
<organism evidence="7 8">
    <name type="scientific">Chryseosolibacter indicus</name>
    <dbReference type="NCBI Taxonomy" id="2782351"/>
    <lineage>
        <taxon>Bacteria</taxon>
        <taxon>Pseudomonadati</taxon>
        <taxon>Bacteroidota</taxon>
        <taxon>Cytophagia</taxon>
        <taxon>Cytophagales</taxon>
        <taxon>Chryseotaleaceae</taxon>
        <taxon>Chryseosolibacter</taxon>
    </lineage>
</organism>
<dbReference type="Pfam" id="PF04542">
    <property type="entry name" value="Sigma70_r2"/>
    <property type="match status" value="1"/>
</dbReference>
<evidence type="ECO:0000259" key="6">
    <source>
        <dbReference type="Pfam" id="PF08281"/>
    </source>
</evidence>
<evidence type="ECO:0000256" key="4">
    <source>
        <dbReference type="ARBA" id="ARBA00023163"/>
    </source>
</evidence>
<comment type="caution">
    <text evidence="7">The sequence shown here is derived from an EMBL/GenBank/DDBJ whole genome shotgun (WGS) entry which is preliminary data.</text>
</comment>
<keyword evidence="4" id="KW-0804">Transcription</keyword>
<feature type="domain" description="RNA polymerase sigma-70 region 2" evidence="5">
    <location>
        <begin position="25"/>
        <end position="89"/>
    </location>
</feature>
<keyword evidence="2" id="KW-0805">Transcription regulation</keyword>
<sequence length="187" mass="22070">MKEYSEDELVHGISEGDEIAFKFVFDQYYRPLTLFALKYVADIEEAKEVVQDFFVRFWYRRNSLKITFSLKMYLYQSVKNACLNYLETNKVKQRRMQNYSQAVLSTENALENLILAEQEELLMKAIDKLPQKCREIFVLSRMNKLSNQAISNQLQISVKTVEAQISIALKRLLQSLITLLVFLLLRY</sequence>
<dbReference type="SUPFAM" id="SSF88946">
    <property type="entry name" value="Sigma2 domain of RNA polymerase sigma factors"/>
    <property type="match status" value="1"/>
</dbReference>
<dbReference type="InterPro" id="IPR007627">
    <property type="entry name" value="RNA_pol_sigma70_r2"/>
</dbReference>
<evidence type="ECO:0000256" key="3">
    <source>
        <dbReference type="ARBA" id="ARBA00023082"/>
    </source>
</evidence>
<dbReference type="Proteomes" id="UP000772618">
    <property type="component" value="Unassembled WGS sequence"/>
</dbReference>
<comment type="similarity">
    <text evidence="1">Belongs to the sigma-70 factor family. ECF subfamily.</text>
</comment>
<accession>A0ABS5VQS3</accession>
<dbReference type="InterPro" id="IPR013325">
    <property type="entry name" value="RNA_pol_sigma_r2"/>
</dbReference>
<dbReference type="PANTHER" id="PTHR43133:SF46">
    <property type="entry name" value="RNA POLYMERASE SIGMA-70 FACTOR ECF SUBFAMILY"/>
    <property type="match status" value="1"/>
</dbReference>
<dbReference type="InterPro" id="IPR014284">
    <property type="entry name" value="RNA_pol_sigma-70_dom"/>
</dbReference>
<keyword evidence="3" id="KW-0731">Sigma factor</keyword>
<reference evidence="7 8" key="1">
    <citation type="submission" date="2021-05" db="EMBL/GenBank/DDBJ databases">
        <title>A Polyphasic approach of four new species of the genus Ohtaekwangia: Ohtaekwangia histidinii sp. nov., Ohtaekwangia cretensis sp. nov., Ohtaekwangia indiensis sp. nov., Ohtaekwangia reichenbachii sp. nov. from diverse environment.</title>
        <authorList>
            <person name="Octaviana S."/>
        </authorList>
    </citation>
    <scope>NUCLEOTIDE SEQUENCE [LARGE SCALE GENOMIC DNA]</scope>
    <source>
        <strain evidence="7 8">PWU20</strain>
    </source>
</reference>
<dbReference type="NCBIfam" id="TIGR02985">
    <property type="entry name" value="Sig70_bacteroi1"/>
    <property type="match status" value="1"/>
</dbReference>
<proteinExistence type="inferred from homology"/>
<dbReference type="InterPro" id="IPR013324">
    <property type="entry name" value="RNA_pol_sigma_r3/r4-like"/>
</dbReference>
<dbReference type="Gene3D" id="1.10.1740.10">
    <property type="match status" value="1"/>
</dbReference>
<dbReference type="InterPro" id="IPR039425">
    <property type="entry name" value="RNA_pol_sigma-70-like"/>
</dbReference>